<dbReference type="EMBL" id="SLUB01000071">
    <property type="protein sequence ID" value="THE09593.1"/>
    <property type="molecule type" value="Genomic_DNA"/>
</dbReference>
<evidence type="ECO:0000313" key="2">
    <source>
        <dbReference type="Proteomes" id="UP000306477"/>
    </source>
</evidence>
<comment type="caution">
    <text evidence="1">The sequence shown here is derived from an EMBL/GenBank/DDBJ whole genome shotgun (WGS) entry which is preliminary data.</text>
</comment>
<keyword evidence="2" id="KW-1185">Reference proteome</keyword>
<accession>A0A4V3V719</accession>
<name>A0A4V3V719_9BACI</name>
<organism evidence="1 2">
    <name type="scientific">Bacillus timonensis</name>
    <dbReference type="NCBI Taxonomy" id="1033734"/>
    <lineage>
        <taxon>Bacteria</taxon>
        <taxon>Bacillati</taxon>
        <taxon>Bacillota</taxon>
        <taxon>Bacilli</taxon>
        <taxon>Bacillales</taxon>
        <taxon>Bacillaceae</taxon>
        <taxon>Bacillus</taxon>
    </lineage>
</organism>
<reference evidence="1 2" key="1">
    <citation type="journal article" date="2019" name="Indoor Air">
        <title>Impacts of indoor surface finishes on bacterial viability.</title>
        <authorList>
            <person name="Hu J."/>
            <person name="Maamar S.B."/>
            <person name="Glawe A.J."/>
            <person name="Gottel N."/>
            <person name="Gilbert J.A."/>
            <person name="Hartmann E.M."/>
        </authorList>
    </citation>
    <scope>NUCLEOTIDE SEQUENCE [LARGE SCALE GENOMIC DNA]</scope>
    <source>
        <strain evidence="1 2">AF060A6</strain>
    </source>
</reference>
<dbReference type="Proteomes" id="UP000306477">
    <property type="component" value="Unassembled WGS sequence"/>
</dbReference>
<feature type="non-terminal residue" evidence="1">
    <location>
        <position position="49"/>
    </location>
</feature>
<gene>
    <name evidence="1" type="ORF">E1I69_21730</name>
</gene>
<sequence length="49" mass="5613">MDFIQNKKINQVTEKTLVVGIDIAKRTHFACFVDDRGRVLQKSFSVTQS</sequence>
<dbReference type="AlphaFoldDB" id="A0A4V3V719"/>
<evidence type="ECO:0000313" key="1">
    <source>
        <dbReference type="EMBL" id="THE09593.1"/>
    </source>
</evidence>
<proteinExistence type="predicted"/>
<protein>
    <submittedName>
        <fullName evidence="1">IS110 family transposase</fullName>
    </submittedName>
</protein>